<reference evidence="1" key="1">
    <citation type="journal article" date="2021" name="New Phytol.">
        <title>Evolutionary innovations through gain and loss of genes in the ectomycorrhizal Boletales.</title>
        <authorList>
            <person name="Wu G."/>
            <person name="Miyauchi S."/>
            <person name="Morin E."/>
            <person name="Kuo A."/>
            <person name="Drula E."/>
            <person name="Varga T."/>
            <person name="Kohler A."/>
            <person name="Feng B."/>
            <person name="Cao Y."/>
            <person name="Lipzen A."/>
            <person name="Daum C."/>
            <person name="Hundley H."/>
            <person name="Pangilinan J."/>
            <person name="Johnson J."/>
            <person name="Barry K."/>
            <person name="LaButti K."/>
            <person name="Ng V."/>
            <person name="Ahrendt S."/>
            <person name="Min B."/>
            <person name="Choi I.G."/>
            <person name="Park H."/>
            <person name="Plett J.M."/>
            <person name="Magnuson J."/>
            <person name="Spatafora J.W."/>
            <person name="Nagy L.G."/>
            <person name="Henrissat B."/>
            <person name="Grigoriev I.V."/>
            <person name="Yang Z.L."/>
            <person name="Xu J."/>
            <person name="Martin F.M."/>
        </authorList>
    </citation>
    <scope>NUCLEOTIDE SEQUENCE</scope>
    <source>
        <strain evidence="1">KUC20120723A-06</strain>
    </source>
</reference>
<dbReference type="Proteomes" id="UP000790709">
    <property type="component" value="Unassembled WGS sequence"/>
</dbReference>
<evidence type="ECO:0000313" key="1">
    <source>
        <dbReference type="EMBL" id="KAH7920529.1"/>
    </source>
</evidence>
<name>A0ACB8B518_9AGAM</name>
<comment type="caution">
    <text evidence="1">The sequence shown here is derived from an EMBL/GenBank/DDBJ whole genome shotgun (WGS) entry which is preliminary data.</text>
</comment>
<gene>
    <name evidence="1" type="ORF">BV22DRAFT_1133001</name>
</gene>
<organism evidence="1 2">
    <name type="scientific">Leucogyrophana mollusca</name>
    <dbReference type="NCBI Taxonomy" id="85980"/>
    <lineage>
        <taxon>Eukaryota</taxon>
        <taxon>Fungi</taxon>
        <taxon>Dikarya</taxon>
        <taxon>Basidiomycota</taxon>
        <taxon>Agaricomycotina</taxon>
        <taxon>Agaricomycetes</taxon>
        <taxon>Agaricomycetidae</taxon>
        <taxon>Boletales</taxon>
        <taxon>Boletales incertae sedis</taxon>
        <taxon>Leucogyrophana</taxon>
    </lineage>
</organism>
<proteinExistence type="predicted"/>
<sequence>MTLEKLQSTMKGRNTDLHSDTGHRMQTRPPSYQAGRGEAFHDHGNSFGLPRSAPLKTYARSGGSTLKGKTVRAKTTSMKHSMLDSFSESDDELLLDENSSQIGDASPLRNTTSNTKGKAREKLGGEENKINCWGTLHDLHPDFPPKKLPNFTKTKRALGESSVPEAPPPSSSLPDTDSQDPFPPIADDLTLPPTPTKPQSQPRSLRRGGSARSTDAFNRPESRSTRVPRKQATISPSRSPKAAPSSTRSLAENGRATRSMSRMDQGFQHKDESSKLLPVQAPPRPRPKPRPLKAQNSMISRYGSPEATPRPQKYPVAISPPLQSGSKGITQELSSSRQTDEPAASHSRRTLQEFPMTPPAKKKNAKGKGKSKSPERGLPLPSPLADPGLRRELTRTGSAFPALSPISTPSRSEVPFKDKGKKRAVAHAQDGNDLSDVTITRPKPFPLSSQVLASIDRIPSSQARSPRLAKRASDDSDGGRGRVAKRRKDNAPGMLAYLDTDGIGYANEDSLELGPVADPSTLCPYCDDILPPHPTPLLKSLLATAQRKSYPDPRPRNPRGLKAPLPAYISACQRHRFETHHLPMAVEKGWPTEIDFKQVPRRVEGMKGTLEAIISDGGESGEGDEDDLYEHLFEEKGPRGRSVFWHDVKREVKKQGSRAALGVKGQFASFEKTQPGYYGELGSVIIHQTLYNLFPPSSFDASLIVPLTPAEFIQRILVPEAALELIMEDLCIDRDEALVTLRESAQYGVAMFPDTAISEGKVAGAEGEDEEMGVADQIVMERARVRRMELEQEERIEEEMFKEEESRRKAKEQEGRKAQAREQRAERARKREKLQTASEVETSEASEYEHPPRKGKQRSTRATPATDTEIETDVMSVDSTASKRPTWRARSRRARHGGEDGEEVASKTAISTNSDNGLAMEIASEKDNRARFRGHSRRVAPGAWDADIPNTSEAEVVEILSQPGPPSRKRSSPVEGMAESDSDLEIEVSSPRKAPLPNQGDNLDTATPRPLRPFPLDRPAPTRISEASTSESRFSGTSGALKGRQLPLLAAKSRNKAVIETKGDGWMSNMRDHISEDSDIPSNIDRSSRQNTRQTKRKNEHSWLLSQSSSDVSPPR</sequence>
<keyword evidence="2" id="KW-1185">Reference proteome</keyword>
<evidence type="ECO:0000313" key="2">
    <source>
        <dbReference type="Proteomes" id="UP000790709"/>
    </source>
</evidence>
<accession>A0ACB8B518</accession>
<protein>
    <submittedName>
        <fullName evidence="1">Uncharacterized protein</fullName>
    </submittedName>
</protein>
<dbReference type="EMBL" id="MU266574">
    <property type="protein sequence ID" value="KAH7920529.1"/>
    <property type="molecule type" value="Genomic_DNA"/>
</dbReference>